<gene>
    <name evidence="1" type="ORF">PDJAM_G00170500</name>
</gene>
<dbReference type="Proteomes" id="UP000830395">
    <property type="component" value="Chromosome 27"/>
</dbReference>
<reference evidence="1" key="1">
    <citation type="submission" date="2020-02" db="EMBL/GenBank/DDBJ databases">
        <title>Genome sequencing of the panga catfish, Pangasius djambal.</title>
        <authorList>
            <person name="Wen M."/>
            <person name="Zahm M."/>
            <person name="Roques C."/>
            <person name="Cabau C."/>
            <person name="Klopp C."/>
            <person name="Donnadieu C."/>
            <person name="Jouanno E."/>
            <person name="Avarre J.-C."/>
            <person name="Campet M."/>
            <person name="Ha T."/>
            <person name="Dugue R."/>
            <person name="Lampietro C."/>
            <person name="Louis A."/>
            <person name="Herpin A."/>
            <person name="Echchiki A."/>
            <person name="Berthelot C."/>
            <person name="Parey E."/>
            <person name="Roest-Crollius H."/>
            <person name="Braasch I."/>
            <person name="Postlethwait J.H."/>
            <person name="Bobe J."/>
            <person name="Montfort J."/>
            <person name="Bouchez O."/>
            <person name="Begum T."/>
            <person name="Schartl M."/>
            <person name="Gustiano R."/>
            <person name="Guiguen Y."/>
        </authorList>
    </citation>
    <scope>NUCLEOTIDE SEQUENCE</scope>
    <source>
        <strain evidence="1">Pdj_M5554</strain>
    </source>
</reference>
<protein>
    <submittedName>
        <fullName evidence="1">Uncharacterized protein</fullName>
    </submittedName>
</protein>
<proteinExistence type="predicted"/>
<dbReference type="EMBL" id="CM041001">
    <property type="protein sequence ID" value="MCJ8748951.1"/>
    <property type="molecule type" value="Genomic_DNA"/>
</dbReference>
<organism evidence="1 2">
    <name type="scientific">Pangasius djambal</name>
    <dbReference type="NCBI Taxonomy" id="1691987"/>
    <lineage>
        <taxon>Eukaryota</taxon>
        <taxon>Metazoa</taxon>
        <taxon>Chordata</taxon>
        <taxon>Craniata</taxon>
        <taxon>Vertebrata</taxon>
        <taxon>Euteleostomi</taxon>
        <taxon>Actinopterygii</taxon>
        <taxon>Neopterygii</taxon>
        <taxon>Teleostei</taxon>
        <taxon>Ostariophysi</taxon>
        <taxon>Siluriformes</taxon>
        <taxon>Pangasiidae</taxon>
        <taxon>Pangasius</taxon>
    </lineage>
</organism>
<name>A0ACC5ZPA2_9TELE</name>
<accession>A0ACC5ZPA2</accession>
<keyword evidence="2" id="KW-1185">Reference proteome</keyword>
<evidence type="ECO:0000313" key="2">
    <source>
        <dbReference type="Proteomes" id="UP000830395"/>
    </source>
</evidence>
<evidence type="ECO:0000313" key="1">
    <source>
        <dbReference type="EMBL" id="MCJ8748951.1"/>
    </source>
</evidence>
<comment type="caution">
    <text evidence="1">The sequence shown here is derived from an EMBL/GenBank/DDBJ whole genome shotgun (WGS) entry which is preliminary data.</text>
</comment>
<sequence length="219" mass="24872">MEDAKRVTGFLQKRIGNFGIFSLILAAFEQIMDEEFVCPCDPIDNIAVCVLYGTVPSLGCFVLTFCFMDICFSPEAEDGRRRENSTCDKVLYSTLAAAVWLFLFFVDGRYLACALSNWKGVYARNDTLGIEKWCKPTGNETSVFESQQTTLQWISRSQIVGFIIILFVICILGCVNSTRRTTTRRNITEMQTAEHSKMKLHGRLGERKFSFEVEEVTCL</sequence>